<accession>A0AAN8JVX2</accession>
<gene>
    <name evidence="3" type="ORF">SNE40_006523</name>
</gene>
<keyword evidence="4" id="KW-1185">Reference proteome</keyword>
<organism evidence="3 4">
    <name type="scientific">Patella caerulea</name>
    <name type="common">Rayed Mediterranean limpet</name>
    <dbReference type="NCBI Taxonomy" id="87958"/>
    <lineage>
        <taxon>Eukaryota</taxon>
        <taxon>Metazoa</taxon>
        <taxon>Spiralia</taxon>
        <taxon>Lophotrochozoa</taxon>
        <taxon>Mollusca</taxon>
        <taxon>Gastropoda</taxon>
        <taxon>Patellogastropoda</taxon>
        <taxon>Patelloidea</taxon>
        <taxon>Patellidae</taxon>
        <taxon>Patella</taxon>
    </lineage>
</organism>
<dbReference type="EMBL" id="JAZGQO010000006">
    <property type="protein sequence ID" value="KAK6183966.1"/>
    <property type="molecule type" value="Genomic_DNA"/>
</dbReference>
<feature type="compositionally biased region" description="Basic and acidic residues" evidence="2">
    <location>
        <begin position="118"/>
        <end position="135"/>
    </location>
</feature>
<evidence type="ECO:0000256" key="1">
    <source>
        <dbReference type="SAM" id="Coils"/>
    </source>
</evidence>
<feature type="compositionally biased region" description="Acidic residues" evidence="2">
    <location>
        <begin position="94"/>
        <end position="112"/>
    </location>
</feature>
<evidence type="ECO:0000256" key="2">
    <source>
        <dbReference type="SAM" id="MobiDB-lite"/>
    </source>
</evidence>
<feature type="coiled-coil region" evidence="1">
    <location>
        <begin position="27"/>
        <end position="54"/>
    </location>
</feature>
<proteinExistence type="predicted"/>
<evidence type="ECO:0000313" key="3">
    <source>
        <dbReference type="EMBL" id="KAK6183966.1"/>
    </source>
</evidence>
<dbReference type="Proteomes" id="UP001347796">
    <property type="component" value="Unassembled WGS sequence"/>
</dbReference>
<name>A0AAN8JVX2_PATCE</name>
<dbReference type="AlphaFoldDB" id="A0AAN8JVX2"/>
<evidence type="ECO:0000313" key="4">
    <source>
        <dbReference type="Proteomes" id="UP001347796"/>
    </source>
</evidence>
<keyword evidence="1" id="KW-0175">Coiled coil</keyword>
<protein>
    <submittedName>
        <fullName evidence="3">Uncharacterized protein</fullName>
    </submittedName>
</protein>
<reference evidence="3 4" key="1">
    <citation type="submission" date="2024-01" db="EMBL/GenBank/DDBJ databases">
        <title>The genome of the rayed Mediterranean limpet Patella caerulea (Linnaeus, 1758).</title>
        <authorList>
            <person name="Anh-Thu Weber A."/>
            <person name="Halstead-Nussloch G."/>
        </authorList>
    </citation>
    <scope>NUCLEOTIDE SEQUENCE [LARGE SCALE GENOMIC DNA]</scope>
    <source>
        <strain evidence="3">AATW-2023a</strain>
        <tissue evidence="3">Whole specimen</tissue>
    </source>
</reference>
<comment type="caution">
    <text evidence="3">The sequence shown here is derived from an EMBL/GenBank/DDBJ whole genome shotgun (WGS) entry which is preliminary data.</text>
</comment>
<sequence>MNSPQSTIHVASCQLMQLGRENTVFQNGASQNKIEKITQQLNRLTKDVELLKRAQQGNRHGMNDQCVPGNEDESYADSKESSVSYPDPDKDVCETENYDTDGEDDIEEDNENDQYWSDQEKNDEGYTETENKVDDDPGQLDVVNDGSSYNYQDSDGEMAEEYNATVKHLMMLNLKRSRKLILKTVDLNKGLPGKNSMSGELEAVTNGIDKLCQMLQGTEALKKSQIAEN</sequence>
<feature type="region of interest" description="Disordered" evidence="2">
    <location>
        <begin position="54"/>
        <end position="154"/>
    </location>
</feature>